<dbReference type="PANTHER" id="PTHR24305:SF168">
    <property type="entry name" value="P450, PUTATIVE (EUROFUNG)-RELATED"/>
    <property type="match status" value="1"/>
</dbReference>
<keyword evidence="3" id="KW-1185">Reference proteome</keyword>
<reference evidence="2 3" key="1">
    <citation type="submission" date="2024-06" db="EMBL/GenBank/DDBJ databases">
        <title>Complete genome of Phlyctema vagabunda strain 19-DSS-EL-015.</title>
        <authorList>
            <person name="Fiorenzani C."/>
        </authorList>
    </citation>
    <scope>NUCLEOTIDE SEQUENCE [LARGE SCALE GENOMIC DNA]</scope>
    <source>
        <strain evidence="2 3">19-DSS-EL-015</strain>
    </source>
</reference>
<name>A0ABR4PSR5_9HELO</name>
<dbReference type="PRINTS" id="PR00463">
    <property type="entry name" value="EP450I"/>
</dbReference>
<dbReference type="InterPro" id="IPR001128">
    <property type="entry name" value="Cyt_P450"/>
</dbReference>
<gene>
    <name evidence="2" type="ORF">PVAG01_03214</name>
</gene>
<evidence type="ECO:0000313" key="2">
    <source>
        <dbReference type="EMBL" id="KAL3426423.1"/>
    </source>
</evidence>
<dbReference type="Gene3D" id="1.10.630.10">
    <property type="entry name" value="Cytochrome P450"/>
    <property type="match status" value="1"/>
</dbReference>
<dbReference type="EMBL" id="JBFCZG010000002">
    <property type="protein sequence ID" value="KAL3426423.1"/>
    <property type="molecule type" value="Genomic_DNA"/>
</dbReference>
<accession>A0ABR4PSR5</accession>
<organism evidence="2 3">
    <name type="scientific">Phlyctema vagabunda</name>
    <dbReference type="NCBI Taxonomy" id="108571"/>
    <lineage>
        <taxon>Eukaryota</taxon>
        <taxon>Fungi</taxon>
        <taxon>Dikarya</taxon>
        <taxon>Ascomycota</taxon>
        <taxon>Pezizomycotina</taxon>
        <taxon>Leotiomycetes</taxon>
        <taxon>Helotiales</taxon>
        <taxon>Dermateaceae</taxon>
        <taxon>Phlyctema</taxon>
    </lineage>
</organism>
<dbReference type="SUPFAM" id="SSF48264">
    <property type="entry name" value="Cytochrome P450"/>
    <property type="match status" value="1"/>
</dbReference>
<dbReference type="PANTHER" id="PTHR24305">
    <property type="entry name" value="CYTOCHROME P450"/>
    <property type="match status" value="1"/>
</dbReference>
<feature type="transmembrane region" description="Helical" evidence="1">
    <location>
        <begin position="15"/>
        <end position="38"/>
    </location>
</feature>
<dbReference type="InterPro" id="IPR002401">
    <property type="entry name" value="Cyt_P450_E_grp-I"/>
</dbReference>
<dbReference type="PRINTS" id="PR00385">
    <property type="entry name" value="P450"/>
</dbReference>
<comment type="caution">
    <text evidence="2">The sequence shown here is derived from an EMBL/GenBank/DDBJ whole genome shotgun (WGS) entry which is preliminary data.</text>
</comment>
<evidence type="ECO:0000256" key="1">
    <source>
        <dbReference type="SAM" id="Phobius"/>
    </source>
</evidence>
<dbReference type="CDD" id="cd11060">
    <property type="entry name" value="CYP57A1-like"/>
    <property type="match status" value="1"/>
</dbReference>
<protein>
    <submittedName>
        <fullName evidence="2">Cytochrome P450</fullName>
    </submittedName>
</protein>
<keyword evidence="1" id="KW-0812">Transmembrane</keyword>
<dbReference type="InterPro" id="IPR050121">
    <property type="entry name" value="Cytochrome_P450_monoxygenase"/>
</dbReference>
<sequence>MSTTNTAAAGEASSFASLAIGQAIIAILVSIGTGCYIFQTFQSWYRLRHFKGPPIASLTRFWLARHVWGGRMHLDFHDVNQKYGSLARVGPNDLVTSDPAVMRRMLAVRSPYRRSEWYIGVRFDPVQDNIASIRDEERHTELRAIMAPGYAGKDNDDLEGTVDRNIQHLVHLIRSKYTSTDTQAKPMDFGRKVQYFTLDIISDLAYREPFGYLATDSDLYDYIAEVEKVFASALMVTIFPWLNWVLRLSILKAAMPSEKDPLGLGKILGITKKVVAKRFGPDKKVQQDMLGSFIAHGLNREEAESETILQIMAGSDTTATAIRATFLYLVMHPRVVSKLRAEIESSAISSPITDAEARKMPYLQAVIKEGLRIFPPVVGLMSKEVPAGGDVINDRFVPGGTKIGYGAYGIFRNVAMWGDDADAFRPERWLDDTAPDRTREMEATLELIFSYGKYQCLGKNLAMMELNKVFVELLRNFDFQIVNPLQPIRSVCHGIFFQSEMWLTAFERVQ</sequence>
<keyword evidence="1" id="KW-1133">Transmembrane helix</keyword>
<evidence type="ECO:0000313" key="3">
    <source>
        <dbReference type="Proteomes" id="UP001629113"/>
    </source>
</evidence>
<dbReference type="InterPro" id="IPR036396">
    <property type="entry name" value="Cyt_P450_sf"/>
</dbReference>
<proteinExistence type="predicted"/>
<keyword evidence="1" id="KW-0472">Membrane</keyword>
<dbReference type="Pfam" id="PF00067">
    <property type="entry name" value="p450"/>
    <property type="match status" value="1"/>
</dbReference>
<dbReference type="Proteomes" id="UP001629113">
    <property type="component" value="Unassembled WGS sequence"/>
</dbReference>